<feature type="region of interest" description="Disordered" evidence="1">
    <location>
        <begin position="1"/>
        <end position="30"/>
    </location>
</feature>
<evidence type="ECO:0008006" key="4">
    <source>
        <dbReference type="Google" id="ProtNLM"/>
    </source>
</evidence>
<name>A0ABP8YPC4_9ACTN</name>
<reference evidence="3" key="1">
    <citation type="journal article" date="2019" name="Int. J. Syst. Evol. Microbiol.">
        <title>The Global Catalogue of Microorganisms (GCM) 10K type strain sequencing project: providing services to taxonomists for standard genome sequencing and annotation.</title>
        <authorList>
            <consortium name="The Broad Institute Genomics Platform"/>
            <consortium name="The Broad Institute Genome Sequencing Center for Infectious Disease"/>
            <person name="Wu L."/>
            <person name="Ma J."/>
        </authorList>
    </citation>
    <scope>NUCLEOTIDE SEQUENCE [LARGE SCALE GENOMIC DNA]</scope>
    <source>
        <strain evidence="3">JCM 18532</strain>
    </source>
</reference>
<proteinExistence type="predicted"/>
<feature type="compositionally biased region" description="Low complexity" evidence="1">
    <location>
        <begin position="55"/>
        <end position="66"/>
    </location>
</feature>
<dbReference type="InterPro" id="IPR017853">
    <property type="entry name" value="GH"/>
</dbReference>
<comment type="caution">
    <text evidence="2">The sequence shown here is derived from an EMBL/GenBank/DDBJ whole genome shotgun (WGS) entry which is preliminary data.</text>
</comment>
<evidence type="ECO:0000313" key="2">
    <source>
        <dbReference type="EMBL" id="GAA4733811.1"/>
    </source>
</evidence>
<feature type="region of interest" description="Disordered" evidence="1">
    <location>
        <begin position="55"/>
        <end position="75"/>
    </location>
</feature>
<sequence>MPRALTSDGRRPMSTSVTTDVPSEGTVRHHPVHRSAVRRLAGVVALVAATVATSAPAPAVDPKAPAGRVGSPSWATGNGVLTLDRGDLAKTPQAPRGDVVVMQSWEYLQIPALRRKHPGITILMYKDASAVVKEAESATGRFPAGMGYDWVAAEHPSWFLRDRTGQIIEWSDWRGLYPMDIADSGYQQTWARNVLAELRAHRWDGVMMDDVLTILSHDTVGNRVSTRIPDDDAQYAATGSFLARIGPEIRRAGYLAVPNLSIEWDNWKATLAAWTPYVSGWENEHFTNWPGQDGRFSGADWRWKFDAARWLAARKVPLLAVTYGPTGDRVGQTYHRATWLLSWNGRTGASVYVPDELASSHWLPAATRSAGRPLGPALERADGTWTRRFTRGTVAVNPTTESRRVLGVRLAPTTAVIRTR</sequence>
<evidence type="ECO:0000313" key="3">
    <source>
        <dbReference type="Proteomes" id="UP001499882"/>
    </source>
</evidence>
<dbReference type="Pfam" id="PF14885">
    <property type="entry name" value="GHL15"/>
    <property type="match status" value="1"/>
</dbReference>
<evidence type="ECO:0000256" key="1">
    <source>
        <dbReference type="SAM" id="MobiDB-lite"/>
    </source>
</evidence>
<dbReference type="SUPFAM" id="SSF51445">
    <property type="entry name" value="(Trans)glycosidases"/>
    <property type="match status" value="1"/>
</dbReference>
<protein>
    <recommendedName>
        <fullName evidence="4">Glycosyl hydrolase-like family 15 (GHL15) protein</fullName>
    </recommendedName>
</protein>
<dbReference type="InterPro" id="IPR029455">
    <property type="entry name" value="GHL15"/>
</dbReference>
<dbReference type="InterPro" id="IPR013785">
    <property type="entry name" value="Aldolase_TIM"/>
</dbReference>
<keyword evidence="3" id="KW-1185">Reference proteome</keyword>
<gene>
    <name evidence="2" type="ORF">GCM10023350_16750</name>
</gene>
<dbReference type="Proteomes" id="UP001499882">
    <property type="component" value="Unassembled WGS sequence"/>
</dbReference>
<dbReference type="Gene3D" id="3.20.20.70">
    <property type="entry name" value="Aldolase class I"/>
    <property type="match status" value="1"/>
</dbReference>
<dbReference type="EMBL" id="BAABKN010000009">
    <property type="protein sequence ID" value="GAA4733811.1"/>
    <property type="molecule type" value="Genomic_DNA"/>
</dbReference>
<accession>A0ABP8YPC4</accession>
<organism evidence="2 3">
    <name type="scientific">Nocardioides endophyticus</name>
    <dbReference type="NCBI Taxonomy" id="1353775"/>
    <lineage>
        <taxon>Bacteria</taxon>
        <taxon>Bacillati</taxon>
        <taxon>Actinomycetota</taxon>
        <taxon>Actinomycetes</taxon>
        <taxon>Propionibacteriales</taxon>
        <taxon>Nocardioidaceae</taxon>
        <taxon>Nocardioides</taxon>
    </lineage>
</organism>